<dbReference type="GO" id="GO:0003746">
    <property type="term" value="F:translation elongation factor activity"/>
    <property type="evidence" value="ECO:0007669"/>
    <property type="project" value="UniProtKB-KW"/>
</dbReference>
<proteinExistence type="predicted"/>
<dbReference type="PANTHER" id="PTHR30437">
    <property type="entry name" value="TRANSCRIPTION ELONGATION FACTOR GREA"/>
    <property type="match status" value="1"/>
</dbReference>
<evidence type="ECO:0000313" key="2">
    <source>
        <dbReference type="EMBL" id="MDQ0223721.1"/>
    </source>
</evidence>
<dbReference type="SUPFAM" id="SSF54534">
    <property type="entry name" value="FKBP-like"/>
    <property type="match status" value="1"/>
</dbReference>
<accession>A0ABT9YUP8</accession>
<organism evidence="2 3">
    <name type="scientific">Metabacillus niabensis</name>
    <dbReference type="NCBI Taxonomy" id="324854"/>
    <lineage>
        <taxon>Bacteria</taxon>
        <taxon>Bacillati</taxon>
        <taxon>Bacillota</taxon>
        <taxon>Bacilli</taxon>
        <taxon>Bacillales</taxon>
        <taxon>Bacillaceae</taxon>
        <taxon>Metabacillus</taxon>
    </lineage>
</organism>
<gene>
    <name evidence="2" type="ORF">J2S02_000043</name>
</gene>
<dbReference type="PANTHER" id="PTHR30437:SF4">
    <property type="entry name" value="TRANSCRIPTION ELONGATION FACTOR GREA"/>
    <property type="match status" value="1"/>
</dbReference>
<evidence type="ECO:0000313" key="3">
    <source>
        <dbReference type="Proteomes" id="UP001232245"/>
    </source>
</evidence>
<dbReference type="Gene3D" id="3.10.50.30">
    <property type="entry name" value="Transcription elongation factor, GreA/GreB, C-terminal domain"/>
    <property type="match status" value="1"/>
</dbReference>
<dbReference type="RefSeq" id="WP_174879473.1">
    <property type="nucleotide sequence ID" value="NZ_CADEPK010000023.1"/>
</dbReference>
<keyword evidence="2" id="KW-0648">Protein biosynthesis</keyword>
<dbReference type="InterPro" id="IPR001437">
    <property type="entry name" value="Tscrpt_elong_fac_GreA/B_C"/>
</dbReference>
<comment type="caution">
    <text evidence="2">The sequence shown here is derived from an EMBL/GenBank/DDBJ whole genome shotgun (WGS) entry which is preliminary data.</text>
</comment>
<keyword evidence="2" id="KW-0251">Elongation factor</keyword>
<dbReference type="Proteomes" id="UP001232245">
    <property type="component" value="Unassembled WGS sequence"/>
</dbReference>
<protein>
    <submittedName>
        <fullName evidence="2">Transcription elongation factor GreA</fullName>
    </submittedName>
</protein>
<evidence type="ECO:0000259" key="1">
    <source>
        <dbReference type="Pfam" id="PF01272"/>
    </source>
</evidence>
<dbReference type="InterPro" id="IPR023459">
    <property type="entry name" value="Tscrpt_elong_fac_GreA/B_fam"/>
</dbReference>
<sequence length="141" mass="16007">MSHNPIDVLKETLISQLVFLEENSIELMDTYFASEREKYRSFCSSYTSEVESYLSLLNNQLEKQSSLTKVFIGSKVSVKFEDDEEIEEFVICFPEETDPDNGFISFLSPVGHQLLLRSLGETMSLSTPGGEVRVTINDISF</sequence>
<dbReference type="InterPro" id="IPR036953">
    <property type="entry name" value="GreA/GreB_C_sf"/>
</dbReference>
<name>A0ABT9YUP8_9BACI</name>
<reference evidence="2 3" key="1">
    <citation type="submission" date="2023-07" db="EMBL/GenBank/DDBJ databases">
        <title>Genomic Encyclopedia of Type Strains, Phase IV (KMG-IV): sequencing the most valuable type-strain genomes for metagenomic binning, comparative biology and taxonomic classification.</title>
        <authorList>
            <person name="Goeker M."/>
        </authorList>
    </citation>
    <scope>NUCLEOTIDE SEQUENCE [LARGE SCALE GENOMIC DNA]</scope>
    <source>
        <strain evidence="2 3">DSM 17723</strain>
    </source>
</reference>
<feature type="domain" description="Transcription elongation factor GreA/GreB C-terminal" evidence="1">
    <location>
        <begin position="68"/>
        <end position="140"/>
    </location>
</feature>
<dbReference type="Pfam" id="PF01272">
    <property type="entry name" value="GreA_GreB"/>
    <property type="match status" value="1"/>
</dbReference>
<keyword evidence="3" id="KW-1185">Reference proteome</keyword>
<dbReference type="EMBL" id="JAUSTZ010000001">
    <property type="protein sequence ID" value="MDQ0223721.1"/>
    <property type="molecule type" value="Genomic_DNA"/>
</dbReference>